<evidence type="ECO:0000313" key="8">
    <source>
        <dbReference type="EMBL" id="CAI8038276.1"/>
    </source>
</evidence>
<dbReference type="GO" id="GO:0005506">
    <property type="term" value="F:iron ion binding"/>
    <property type="evidence" value="ECO:0007669"/>
    <property type="project" value="InterPro"/>
</dbReference>
<comment type="similarity">
    <text evidence="2">Belongs to the rubredoxin family.</text>
</comment>
<dbReference type="InterPro" id="IPR050526">
    <property type="entry name" value="Rubredoxin_ET"/>
</dbReference>
<evidence type="ECO:0000256" key="3">
    <source>
        <dbReference type="ARBA" id="ARBA00022448"/>
    </source>
</evidence>
<evidence type="ECO:0000256" key="5">
    <source>
        <dbReference type="ARBA" id="ARBA00022982"/>
    </source>
</evidence>
<keyword evidence="4" id="KW-0479">Metal-binding</keyword>
<dbReference type="PIRSF" id="PIRSF000071">
    <property type="entry name" value="Rubredoxin"/>
    <property type="match status" value="1"/>
</dbReference>
<keyword evidence="3" id="KW-0813">Transport</keyword>
<keyword evidence="5" id="KW-0249">Electron transport</keyword>
<dbReference type="InterPro" id="IPR024922">
    <property type="entry name" value="Rubredoxin"/>
</dbReference>
<evidence type="ECO:0000256" key="1">
    <source>
        <dbReference type="ARBA" id="ARBA00001965"/>
    </source>
</evidence>
<evidence type="ECO:0000256" key="6">
    <source>
        <dbReference type="ARBA" id="ARBA00023004"/>
    </source>
</evidence>
<dbReference type="SUPFAM" id="SSF57802">
    <property type="entry name" value="Rubredoxin-like"/>
    <property type="match status" value="1"/>
</dbReference>
<name>A0AA35X3C4_GEOBA</name>
<reference evidence="8" key="1">
    <citation type="submission" date="2023-03" db="EMBL/GenBank/DDBJ databases">
        <authorList>
            <person name="Steffen K."/>
            <person name="Cardenas P."/>
        </authorList>
    </citation>
    <scope>NUCLEOTIDE SEQUENCE</scope>
</reference>
<dbReference type="FunFam" id="2.20.28.10:FF:000001">
    <property type="entry name" value="Rubredoxin"/>
    <property type="match status" value="1"/>
</dbReference>
<dbReference type="CDD" id="cd00730">
    <property type="entry name" value="rubredoxin"/>
    <property type="match status" value="1"/>
</dbReference>
<sequence>MDYKVYMCVVCGFIYEEEYGLPEEGIPAGTRWEEIPDTWMCPDCSALKDDFDMLEI</sequence>
<dbReference type="PRINTS" id="PR00163">
    <property type="entry name" value="RUBREDOXIN"/>
</dbReference>
<evidence type="ECO:0000256" key="2">
    <source>
        <dbReference type="ARBA" id="ARBA00005337"/>
    </source>
</evidence>
<gene>
    <name evidence="8" type="ORF">GBAR_LOCUS21340</name>
</gene>
<dbReference type="Gene3D" id="2.20.28.10">
    <property type="match status" value="1"/>
</dbReference>
<dbReference type="PANTHER" id="PTHR47627:SF1">
    <property type="entry name" value="RUBREDOXIN-1-RELATED"/>
    <property type="match status" value="1"/>
</dbReference>
<dbReference type="PROSITE" id="PS50903">
    <property type="entry name" value="RUBREDOXIN_LIKE"/>
    <property type="match status" value="1"/>
</dbReference>
<dbReference type="InterPro" id="IPR024935">
    <property type="entry name" value="Rubredoxin_dom"/>
</dbReference>
<dbReference type="Proteomes" id="UP001174909">
    <property type="component" value="Unassembled WGS sequence"/>
</dbReference>
<proteinExistence type="inferred from homology"/>
<comment type="caution">
    <text evidence="8">The sequence shown here is derived from an EMBL/GenBank/DDBJ whole genome shotgun (WGS) entry which is preliminary data.</text>
</comment>
<keyword evidence="9" id="KW-1185">Reference proteome</keyword>
<evidence type="ECO:0000256" key="4">
    <source>
        <dbReference type="ARBA" id="ARBA00022723"/>
    </source>
</evidence>
<comment type="cofactor">
    <cofactor evidence="1">
        <name>Fe(3+)</name>
        <dbReference type="ChEBI" id="CHEBI:29034"/>
    </cofactor>
</comment>
<dbReference type="PANTHER" id="PTHR47627">
    <property type="entry name" value="RUBREDOXIN"/>
    <property type="match status" value="1"/>
</dbReference>
<protein>
    <submittedName>
        <fullName evidence="8">Rubredoxin-2</fullName>
    </submittedName>
</protein>
<dbReference type="AlphaFoldDB" id="A0AA35X3C4"/>
<accession>A0AA35X3C4</accession>
<dbReference type="InterPro" id="IPR024934">
    <property type="entry name" value="Rubredoxin-like_dom"/>
</dbReference>
<evidence type="ECO:0000313" key="9">
    <source>
        <dbReference type="Proteomes" id="UP001174909"/>
    </source>
</evidence>
<dbReference type="GO" id="GO:0009055">
    <property type="term" value="F:electron transfer activity"/>
    <property type="evidence" value="ECO:0007669"/>
    <property type="project" value="InterPro"/>
</dbReference>
<dbReference type="GO" id="GO:0043448">
    <property type="term" value="P:alkane catabolic process"/>
    <property type="evidence" value="ECO:0007669"/>
    <property type="project" value="TreeGrafter"/>
</dbReference>
<feature type="domain" description="Rubredoxin-like" evidence="7">
    <location>
        <begin position="3"/>
        <end position="54"/>
    </location>
</feature>
<evidence type="ECO:0000259" key="7">
    <source>
        <dbReference type="PROSITE" id="PS50903"/>
    </source>
</evidence>
<organism evidence="8 9">
    <name type="scientific">Geodia barretti</name>
    <name type="common">Barrett's horny sponge</name>
    <dbReference type="NCBI Taxonomy" id="519541"/>
    <lineage>
        <taxon>Eukaryota</taxon>
        <taxon>Metazoa</taxon>
        <taxon>Porifera</taxon>
        <taxon>Demospongiae</taxon>
        <taxon>Heteroscleromorpha</taxon>
        <taxon>Tetractinellida</taxon>
        <taxon>Astrophorina</taxon>
        <taxon>Geodiidae</taxon>
        <taxon>Geodia</taxon>
    </lineage>
</organism>
<keyword evidence="6" id="KW-0408">Iron</keyword>
<dbReference type="Pfam" id="PF00301">
    <property type="entry name" value="Rubredoxin"/>
    <property type="match status" value="1"/>
</dbReference>
<dbReference type="EMBL" id="CASHTH010002987">
    <property type="protein sequence ID" value="CAI8038276.1"/>
    <property type="molecule type" value="Genomic_DNA"/>
</dbReference>